<evidence type="ECO:0000313" key="2">
    <source>
        <dbReference type="EMBL" id="PDO09191.1"/>
    </source>
</evidence>
<proteinExistence type="predicted"/>
<name>A0A2A6DWM3_9BACL</name>
<accession>A0A2A6DWM3</accession>
<comment type="caution">
    <text evidence="2">The sequence shown here is derived from an EMBL/GenBank/DDBJ whole genome shotgun (WGS) entry which is preliminary data.</text>
</comment>
<dbReference type="Proteomes" id="UP000243688">
    <property type="component" value="Unassembled WGS sequence"/>
</dbReference>
<organism evidence="2 3">
    <name type="scientific">Candidatus Reconcilbacillus cellulovorans</name>
    <dbReference type="NCBI Taxonomy" id="1906605"/>
    <lineage>
        <taxon>Bacteria</taxon>
        <taxon>Bacillati</taxon>
        <taxon>Bacillota</taxon>
        <taxon>Bacilli</taxon>
        <taxon>Bacillales</taxon>
        <taxon>Paenibacillaceae</taxon>
        <taxon>Candidatus Reconcilbacillus</taxon>
    </lineage>
</organism>
<gene>
    <name evidence="2" type="ORF">BLM47_13985</name>
</gene>
<evidence type="ECO:0000256" key="1">
    <source>
        <dbReference type="SAM" id="MobiDB-lite"/>
    </source>
</evidence>
<protein>
    <submittedName>
        <fullName evidence="2">Uncharacterized protein</fullName>
    </submittedName>
</protein>
<sequence>KAGLEVNLDGSDPDGQRGRRFRHGQWEEARTGRCGGRVVELTAIEPVFQLVDADLMTGAPGGHGQADGVIVGDAGGPQLAQLFAVLSGIVHGRQPPWLDQVAFSIA</sequence>
<evidence type="ECO:0000313" key="3">
    <source>
        <dbReference type="Proteomes" id="UP000243688"/>
    </source>
</evidence>
<dbReference type="EMBL" id="MOXJ01000066">
    <property type="protein sequence ID" value="PDO09191.1"/>
    <property type="molecule type" value="Genomic_DNA"/>
</dbReference>
<dbReference type="AlphaFoldDB" id="A0A2A6DWM3"/>
<reference evidence="2 3" key="1">
    <citation type="submission" date="2016-12" db="EMBL/GenBank/DDBJ databases">
        <title>Candidatus Reconcilibacillus cellulovorans genome.</title>
        <authorList>
            <person name="Kolinko S."/>
            <person name="Wu Y.-W."/>
            <person name="Tachea F."/>
            <person name="Denzel E."/>
            <person name="Hiras J."/>
            <person name="Baecker N."/>
            <person name="Chan L.J."/>
            <person name="Eichorst S.A."/>
            <person name="Frey D."/>
            <person name="Adams P.D."/>
            <person name="Pray T."/>
            <person name="Tanjore D."/>
            <person name="Petzold C.J."/>
            <person name="Gladden J.M."/>
            <person name="Simmons B.A."/>
            <person name="Singer S.W."/>
        </authorList>
    </citation>
    <scope>NUCLEOTIDE SEQUENCE [LARGE SCALE GENOMIC DNA]</scope>
    <source>
        <strain evidence="2">JTherm</strain>
    </source>
</reference>
<feature type="non-terminal residue" evidence="2">
    <location>
        <position position="1"/>
    </location>
</feature>
<feature type="region of interest" description="Disordered" evidence="1">
    <location>
        <begin position="1"/>
        <end position="20"/>
    </location>
</feature>